<comment type="similarity">
    <text evidence="2">In the C-terminal section; belongs to the flavoprotein pyridine nucleotide cytochrome reductase family.</text>
</comment>
<dbReference type="Pfam" id="PF00175">
    <property type="entry name" value="NAD_binding_1"/>
    <property type="match status" value="1"/>
</dbReference>
<dbReference type="KEGG" id="satk:SA2016_0642"/>
<dbReference type="GO" id="GO:0046872">
    <property type="term" value="F:metal ion binding"/>
    <property type="evidence" value="ECO:0007669"/>
    <property type="project" value="UniProtKB-KW"/>
</dbReference>
<dbReference type="PROSITE" id="PS01033">
    <property type="entry name" value="GLOBIN"/>
    <property type="match status" value="1"/>
</dbReference>
<dbReference type="PROSITE" id="PS51384">
    <property type="entry name" value="FAD_FR"/>
    <property type="match status" value="1"/>
</dbReference>
<comment type="catalytic activity">
    <reaction evidence="12">
        <text>2 nitric oxide + NADH + 2 O2 = 2 nitrate + NAD(+) + H(+)</text>
        <dbReference type="Rhea" id="RHEA:19469"/>
        <dbReference type="ChEBI" id="CHEBI:15378"/>
        <dbReference type="ChEBI" id="CHEBI:15379"/>
        <dbReference type="ChEBI" id="CHEBI:16480"/>
        <dbReference type="ChEBI" id="CHEBI:17632"/>
        <dbReference type="ChEBI" id="CHEBI:57540"/>
        <dbReference type="ChEBI" id="CHEBI:57945"/>
        <dbReference type="EC" id="1.14.12.17"/>
    </reaction>
</comment>
<keyword evidence="8" id="KW-0521">NADP</keyword>
<dbReference type="Pfam" id="PF00042">
    <property type="entry name" value="Globin"/>
    <property type="match status" value="1"/>
</dbReference>
<dbReference type="SUPFAM" id="SSF63380">
    <property type="entry name" value="Riboflavin synthase domain-like"/>
    <property type="match status" value="1"/>
</dbReference>
<evidence type="ECO:0000256" key="7">
    <source>
        <dbReference type="ARBA" id="ARBA00022723"/>
    </source>
</evidence>
<evidence type="ECO:0000256" key="10">
    <source>
        <dbReference type="ARBA" id="ARBA00023014"/>
    </source>
</evidence>
<organism evidence="17 18">
    <name type="scientific">Sinomonas atrocyanea</name>
    <dbReference type="NCBI Taxonomy" id="37927"/>
    <lineage>
        <taxon>Bacteria</taxon>
        <taxon>Bacillati</taxon>
        <taxon>Actinomycetota</taxon>
        <taxon>Actinomycetes</taxon>
        <taxon>Micrococcales</taxon>
        <taxon>Micrococcaceae</taxon>
        <taxon>Sinomonas</taxon>
    </lineage>
</organism>
<keyword evidence="5 14" id="KW-0561">Oxygen transport</keyword>
<evidence type="ECO:0000256" key="4">
    <source>
        <dbReference type="ARBA" id="ARBA00022617"/>
    </source>
</evidence>
<evidence type="ECO:0000313" key="17">
    <source>
        <dbReference type="EMBL" id="AMM31333.1"/>
    </source>
</evidence>
<dbReference type="InterPro" id="IPR017938">
    <property type="entry name" value="Riboflavin_synthase-like_b-brl"/>
</dbReference>
<dbReference type="EC" id="1.14.12.17" evidence="3"/>
<dbReference type="InterPro" id="IPR000971">
    <property type="entry name" value="Globin"/>
</dbReference>
<dbReference type="GO" id="GO:0071500">
    <property type="term" value="P:cellular response to nitrosative stress"/>
    <property type="evidence" value="ECO:0007669"/>
    <property type="project" value="TreeGrafter"/>
</dbReference>
<dbReference type="GO" id="GO:0051537">
    <property type="term" value="F:2 iron, 2 sulfur cluster binding"/>
    <property type="evidence" value="ECO:0007669"/>
    <property type="project" value="UniProtKB-KW"/>
</dbReference>
<dbReference type="SUPFAM" id="SSF52343">
    <property type="entry name" value="Ferredoxin reductase-like, C-terminal NADP-linked domain"/>
    <property type="match status" value="1"/>
</dbReference>
<evidence type="ECO:0000256" key="1">
    <source>
        <dbReference type="ARBA" id="ARBA00001970"/>
    </source>
</evidence>
<keyword evidence="14" id="KW-0813">Transport</keyword>
<feature type="domain" description="FAD-binding FR-type" evidence="16">
    <location>
        <begin position="151"/>
        <end position="256"/>
    </location>
</feature>
<dbReference type="STRING" id="37927.SA2016_0642"/>
<keyword evidence="9" id="KW-0408">Iron</keyword>
<evidence type="ECO:0000256" key="13">
    <source>
        <dbReference type="ARBA" id="ARBA00049433"/>
    </source>
</evidence>
<keyword evidence="10" id="KW-0411">Iron-sulfur</keyword>
<dbReference type="InterPro" id="IPR001433">
    <property type="entry name" value="OxRdtase_FAD/NAD-bd"/>
</dbReference>
<dbReference type="GO" id="GO:0019825">
    <property type="term" value="F:oxygen binding"/>
    <property type="evidence" value="ECO:0007669"/>
    <property type="project" value="InterPro"/>
</dbReference>
<evidence type="ECO:0000256" key="9">
    <source>
        <dbReference type="ARBA" id="ARBA00023004"/>
    </source>
</evidence>
<dbReference type="Gene3D" id="3.40.50.80">
    <property type="entry name" value="Nucleotide-binding domain of ferredoxin-NADP reductase (FNR) module"/>
    <property type="match status" value="1"/>
</dbReference>
<comment type="catalytic activity">
    <reaction evidence="13">
        <text>2 nitric oxide + NADPH + 2 O2 = 2 nitrate + NADP(+) + H(+)</text>
        <dbReference type="Rhea" id="RHEA:19465"/>
        <dbReference type="ChEBI" id="CHEBI:15378"/>
        <dbReference type="ChEBI" id="CHEBI:15379"/>
        <dbReference type="ChEBI" id="CHEBI:16480"/>
        <dbReference type="ChEBI" id="CHEBI:17632"/>
        <dbReference type="ChEBI" id="CHEBI:57783"/>
        <dbReference type="ChEBI" id="CHEBI:58349"/>
        <dbReference type="EC" id="1.14.12.17"/>
    </reaction>
</comment>
<evidence type="ECO:0000256" key="11">
    <source>
        <dbReference type="ARBA" id="ARBA00023027"/>
    </source>
</evidence>
<protein>
    <recommendedName>
        <fullName evidence="3">nitric oxide dioxygenase</fullName>
        <ecNumber evidence="3">1.14.12.17</ecNumber>
    </recommendedName>
</protein>
<dbReference type="AlphaFoldDB" id="A0A126ZW64"/>
<keyword evidence="6" id="KW-0001">2Fe-2S</keyword>
<evidence type="ECO:0000256" key="14">
    <source>
        <dbReference type="RuleBase" id="RU000356"/>
    </source>
</evidence>
<dbReference type="GO" id="GO:0046210">
    <property type="term" value="P:nitric oxide catabolic process"/>
    <property type="evidence" value="ECO:0007669"/>
    <property type="project" value="TreeGrafter"/>
</dbReference>
<keyword evidence="4 14" id="KW-0349">Heme</keyword>
<dbReference type="OrthoDB" id="9801223at2"/>
<dbReference type="SUPFAM" id="SSF46458">
    <property type="entry name" value="Globin-like"/>
    <property type="match status" value="1"/>
</dbReference>
<dbReference type="RefSeq" id="WP_066495178.1">
    <property type="nucleotide sequence ID" value="NZ_BJMO01000022.1"/>
</dbReference>
<dbReference type="GO" id="GO:0071949">
    <property type="term" value="F:FAD binding"/>
    <property type="evidence" value="ECO:0007669"/>
    <property type="project" value="TreeGrafter"/>
</dbReference>
<evidence type="ECO:0000256" key="12">
    <source>
        <dbReference type="ARBA" id="ARBA00048649"/>
    </source>
</evidence>
<dbReference type="GO" id="GO:0005344">
    <property type="term" value="F:oxygen carrier activity"/>
    <property type="evidence" value="ECO:0007669"/>
    <property type="project" value="UniProtKB-KW"/>
</dbReference>
<evidence type="ECO:0000256" key="3">
    <source>
        <dbReference type="ARBA" id="ARBA00012229"/>
    </source>
</evidence>
<sequence>MLSDTARPVIEATLPLVGSRIGEITPLFYQKMFAAHPELLNGTFSRANQANGTQRQALAGAIAAFASHLLNNPDTLPEAVLSRIAHKHTSLGITEDQYQIVYKYLFEAIAEDLGEAVTDEVAAAWTEVYWLMADALVKIEKGLYAQQANTKMWMPWRVVEKVPASPTTMTFVFEPADDTPATPGQPGQFVSVRIPVADGLLQARQYTLSADAESTERRVITTKFNDGGEVSPVMHEKIQVGDVVELSNPYGDVTLDDGDGPLILATAGIGCTPAASILRALATHGSGREVLALHADRSLDTWALSDQMLQDVERIDGARLAVWLEQAQPELTAVGATAGGGSARLDTHEGFMNLAEIDLPEDASVYLCGPLPFMQKVRSQAIAKGIPATKIHYEVFGPDLWLASAN</sequence>
<dbReference type="GO" id="GO:0008941">
    <property type="term" value="F:nitric oxide dioxygenase NAD(P)H activity"/>
    <property type="evidence" value="ECO:0007669"/>
    <property type="project" value="UniProtKB-EC"/>
</dbReference>
<dbReference type="Proteomes" id="UP000070134">
    <property type="component" value="Chromosome"/>
</dbReference>
<dbReference type="CDD" id="cd06184">
    <property type="entry name" value="flavohem_like_fad_nad_binding"/>
    <property type="match status" value="1"/>
</dbReference>
<dbReference type="PANTHER" id="PTHR43396:SF3">
    <property type="entry name" value="FLAVOHEMOPROTEIN"/>
    <property type="match status" value="1"/>
</dbReference>
<proteinExistence type="inferred from homology"/>
<dbReference type="PATRIC" id="fig|37927.3.peg.660"/>
<comment type="cofactor">
    <cofactor evidence="1">
        <name>heme b</name>
        <dbReference type="ChEBI" id="CHEBI:60344"/>
    </cofactor>
</comment>
<evidence type="ECO:0000313" key="18">
    <source>
        <dbReference type="Proteomes" id="UP000070134"/>
    </source>
</evidence>
<dbReference type="Gene3D" id="2.40.30.10">
    <property type="entry name" value="Translation factors"/>
    <property type="match status" value="1"/>
</dbReference>
<dbReference type="FunFam" id="1.10.490.10:FF:000003">
    <property type="entry name" value="Flavohemoprotein"/>
    <property type="match status" value="1"/>
</dbReference>
<evidence type="ECO:0000256" key="8">
    <source>
        <dbReference type="ARBA" id="ARBA00022857"/>
    </source>
</evidence>
<dbReference type="GO" id="GO:0020037">
    <property type="term" value="F:heme binding"/>
    <property type="evidence" value="ECO:0007669"/>
    <property type="project" value="InterPro"/>
</dbReference>
<evidence type="ECO:0000256" key="5">
    <source>
        <dbReference type="ARBA" id="ARBA00022621"/>
    </source>
</evidence>
<keyword evidence="18" id="KW-1185">Reference proteome</keyword>
<dbReference type="Pfam" id="PF00970">
    <property type="entry name" value="FAD_binding_6"/>
    <property type="match status" value="1"/>
</dbReference>
<dbReference type="InterPro" id="IPR009050">
    <property type="entry name" value="Globin-like_sf"/>
</dbReference>
<name>A0A126ZW64_9MICC</name>
<dbReference type="EMBL" id="CP014518">
    <property type="protein sequence ID" value="AMM31333.1"/>
    <property type="molecule type" value="Genomic_DNA"/>
</dbReference>
<dbReference type="InterPro" id="IPR012292">
    <property type="entry name" value="Globin/Proto"/>
</dbReference>
<keyword evidence="11" id="KW-0520">NAD</keyword>
<dbReference type="InterPro" id="IPR039261">
    <property type="entry name" value="FNR_nucleotide-bd"/>
</dbReference>
<dbReference type="PANTHER" id="PTHR43396">
    <property type="entry name" value="FLAVOHEMOPROTEIN"/>
    <property type="match status" value="1"/>
</dbReference>
<reference evidence="17 18" key="1">
    <citation type="submission" date="2016-02" db="EMBL/GenBank/DDBJ databases">
        <title>Complete genome of Sinomonas atrocyanea KCTC 3377.</title>
        <authorList>
            <person name="Kim K.M."/>
        </authorList>
    </citation>
    <scope>NUCLEOTIDE SEQUENCE [LARGE SCALE GENOMIC DNA]</scope>
    <source>
        <strain evidence="17 18">KCTC 3377</strain>
    </source>
</reference>
<evidence type="ECO:0000259" key="16">
    <source>
        <dbReference type="PROSITE" id="PS51384"/>
    </source>
</evidence>
<gene>
    <name evidence="17" type="ORF">SA2016_0642</name>
</gene>
<feature type="domain" description="Globin" evidence="15">
    <location>
        <begin position="1"/>
        <end position="141"/>
    </location>
</feature>
<keyword evidence="7" id="KW-0479">Metal-binding</keyword>
<evidence type="ECO:0000259" key="15">
    <source>
        <dbReference type="PROSITE" id="PS01033"/>
    </source>
</evidence>
<dbReference type="InterPro" id="IPR017927">
    <property type="entry name" value="FAD-bd_FR_type"/>
</dbReference>
<comment type="similarity">
    <text evidence="14">Belongs to the globin family.</text>
</comment>
<dbReference type="Gene3D" id="1.10.490.10">
    <property type="entry name" value="Globins"/>
    <property type="match status" value="1"/>
</dbReference>
<accession>A0A126ZW64</accession>
<dbReference type="PRINTS" id="PR00410">
    <property type="entry name" value="PHEHYDRXLASE"/>
</dbReference>
<evidence type="ECO:0000256" key="2">
    <source>
        <dbReference type="ARBA" id="ARBA00006401"/>
    </source>
</evidence>
<dbReference type="InterPro" id="IPR008333">
    <property type="entry name" value="Cbr1-like_FAD-bd_dom"/>
</dbReference>
<evidence type="ECO:0000256" key="6">
    <source>
        <dbReference type="ARBA" id="ARBA00022714"/>
    </source>
</evidence>